<evidence type="ECO:0000313" key="2">
    <source>
        <dbReference type="EMBL" id="JAD07575.1"/>
    </source>
</evidence>
<dbReference type="EMBL" id="GBXI01006717">
    <property type="protein sequence ID" value="JAD07575.1"/>
    <property type="molecule type" value="Transcribed_RNA"/>
</dbReference>
<dbReference type="AlphaFoldDB" id="A0A0A1XA20"/>
<accession>A0A0A1XA20</accession>
<name>A0A0A1XA20_ZEUCU</name>
<reference evidence="2" key="2">
    <citation type="journal article" date="2015" name="Gigascience">
        <title>Reconstructing a comprehensive transcriptome assembly of a white-pupal translocated strain of the pest fruit fly Bactrocera cucurbitae.</title>
        <authorList>
            <person name="Sim S.B."/>
            <person name="Calla B."/>
            <person name="Hall B."/>
            <person name="DeRego T."/>
            <person name="Geib S.M."/>
        </authorList>
    </citation>
    <scope>NUCLEOTIDE SEQUENCE</scope>
</reference>
<organism evidence="2">
    <name type="scientific">Zeugodacus cucurbitae</name>
    <name type="common">Melon fruit fly</name>
    <name type="synonym">Bactrocera cucurbitae</name>
    <dbReference type="NCBI Taxonomy" id="28588"/>
    <lineage>
        <taxon>Eukaryota</taxon>
        <taxon>Metazoa</taxon>
        <taxon>Ecdysozoa</taxon>
        <taxon>Arthropoda</taxon>
        <taxon>Hexapoda</taxon>
        <taxon>Insecta</taxon>
        <taxon>Pterygota</taxon>
        <taxon>Neoptera</taxon>
        <taxon>Endopterygota</taxon>
        <taxon>Diptera</taxon>
        <taxon>Brachycera</taxon>
        <taxon>Muscomorpha</taxon>
        <taxon>Tephritoidea</taxon>
        <taxon>Tephritidae</taxon>
        <taxon>Zeugodacus</taxon>
        <taxon>Zeugodacus</taxon>
    </lineage>
</organism>
<evidence type="ECO:0000256" key="1">
    <source>
        <dbReference type="SAM" id="MobiDB-lite"/>
    </source>
</evidence>
<reference evidence="2" key="1">
    <citation type="submission" date="2014-11" db="EMBL/GenBank/DDBJ databases">
        <authorList>
            <person name="Geib S."/>
        </authorList>
    </citation>
    <scope>NUCLEOTIDE SEQUENCE</scope>
</reference>
<proteinExistence type="predicted"/>
<gene>
    <name evidence="2" type="primary">Zasp52_4</name>
    <name evidence="2" type="ORF">g.45530</name>
</gene>
<feature type="region of interest" description="Disordered" evidence="1">
    <location>
        <begin position="169"/>
        <end position="195"/>
    </location>
</feature>
<sequence length="430" mass="46251">MLANPSPAQGTGSNDQPFGEYVTLTGSVIRSVVPPGKGANINYKVNQGYARPFGAAPAAAPKSPVAYPPQRSAANPYATLPRTNIGQQELCTKPTNANATLPHKVNTIMNRNISDAHQSDTDLQAGGNATAMLTDSISLINAGEKMDNFMAEAGKIISNMLEARLANNSSTMPTSSHGGSTSSLRSNCSSNQSRSPMVIRKRFDLEDFKNIDPTVPVDLKPVLTVPHLSQKTSNFEPSRISCQKTAQQIFSKKEPNSIHATAVPTSHPMGKLLGICDKNIEGRTSPSQAVSTPLHIQAIETGHPIKSTQEDAVTGCQPNDIPAANQTQDVVYREKPSGPLRQCSNQREGEISTHELDRRSYIEPTDLNVSESAREGPAFSIRVRALGPKPINSEGLPSTIMPPENEEVVSQLLRDGKRPICCQCNLEITK</sequence>
<protein>
    <submittedName>
        <fullName evidence="2">PDZ and LIM domain protein Zasp</fullName>
    </submittedName>
</protein>